<evidence type="ECO:0000313" key="2">
    <source>
        <dbReference type="EMBL" id="SNS31931.1"/>
    </source>
</evidence>
<name>A0A239DIV6_9ACTN</name>
<feature type="domain" description="Tyrosine specific protein phosphatases" evidence="1">
    <location>
        <begin position="69"/>
        <end position="124"/>
    </location>
</feature>
<dbReference type="PANTHER" id="PTHR23339">
    <property type="entry name" value="TYROSINE SPECIFIC PROTEIN PHOSPHATASE AND DUAL SPECIFICITY PROTEIN PHOSPHATASE"/>
    <property type="match status" value="1"/>
</dbReference>
<dbReference type="AlphaFoldDB" id="A0A239DIV6"/>
<dbReference type="InterPro" id="IPR050561">
    <property type="entry name" value="PTP"/>
</dbReference>
<proteinExistence type="predicted"/>
<dbReference type="EMBL" id="FZOO01000003">
    <property type="protein sequence ID" value="SNS31931.1"/>
    <property type="molecule type" value="Genomic_DNA"/>
</dbReference>
<evidence type="ECO:0000259" key="1">
    <source>
        <dbReference type="PROSITE" id="PS50056"/>
    </source>
</evidence>
<dbReference type="SUPFAM" id="SSF52799">
    <property type="entry name" value="(Phosphotyrosine protein) phosphatases II"/>
    <property type="match status" value="1"/>
</dbReference>
<dbReference type="Proteomes" id="UP000198373">
    <property type="component" value="Unassembled WGS sequence"/>
</dbReference>
<dbReference type="PROSITE" id="PS50056">
    <property type="entry name" value="TYR_PHOSPHATASE_2"/>
    <property type="match status" value="1"/>
</dbReference>
<reference evidence="3" key="1">
    <citation type="submission" date="2017-06" db="EMBL/GenBank/DDBJ databases">
        <authorList>
            <person name="Varghese N."/>
            <person name="Submissions S."/>
        </authorList>
    </citation>
    <scope>NUCLEOTIDE SEQUENCE [LARGE SCALE GENOMIC DNA]</scope>
    <source>
        <strain evidence="3">DSM 46839</strain>
    </source>
</reference>
<dbReference type="InterPro" id="IPR000387">
    <property type="entry name" value="Tyr_Pase_dom"/>
</dbReference>
<gene>
    <name evidence="2" type="ORF">SAMN06893096_103198</name>
</gene>
<keyword evidence="3" id="KW-1185">Reference proteome</keyword>
<dbReference type="InterPro" id="IPR029021">
    <property type="entry name" value="Prot-tyrosine_phosphatase-like"/>
</dbReference>
<accession>A0A239DIV6</accession>
<sequence>MGVQPPARAVSWTGPGVVALPSGVRVRGRRLGAPASPADRAVVLGRGPLPPWPARRVRWPDFWVPLDRDDALAALTEALGRARAGERVEVACRGGVGRTGTALAALAVLDGVPPADAVRWVRERHAPRAVETPWQRRWLRTLHR</sequence>
<evidence type="ECO:0000313" key="3">
    <source>
        <dbReference type="Proteomes" id="UP000198373"/>
    </source>
</evidence>
<organism evidence="2 3">
    <name type="scientific">Geodermatophilus pulveris</name>
    <dbReference type="NCBI Taxonomy" id="1564159"/>
    <lineage>
        <taxon>Bacteria</taxon>
        <taxon>Bacillati</taxon>
        <taxon>Actinomycetota</taxon>
        <taxon>Actinomycetes</taxon>
        <taxon>Geodermatophilales</taxon>
        <taxon>Geodermatophilaceae</taxon>
        <taxon>Geodermatophilus</taxon>
    </lineage>
</organism>
<protein>
    <recommendedName>
        <fullName evidence="1">Tyrosine specific protein phosphatases domain-containing protein</fullName>
    </recommendedName>
</protein>
<dbReference type="Gene3D" id="3.90.190.10">
    <property type="entry name" value="Protein tyrosine phosphatase superfamily"/>
    <property type="match status" value="1"/>
</dbReference>